<dbReference type="AlphaFoldDB" id="A0A0D2ER21"/>
<dbReference type="Pfam" id="PF07859">
    <property type="entry name" value="Abhydrolase_3"/>
    <property type="match status" value="1"/>
</dbReference>
<organism evidence="3 4">
    <name type="scientific">Exophiala xenobiotica</name>
    <dbReference type="NCBI Taxonomy" id="348802"/>
    <lineage>
        <taxon>Eukaryota</taxon>
        <taxon>Fungi</taxon>
        <taxon>Dikarya</taxon>
        <taxon>Ascomycota</taxon>
        <taxon>Pezizomycotina</taxon>
        <taxon>Eurotiomycetes</taxon>
        <taxon>Chaetothyriomycetidae</taxon>
        <taxon>Chaetothyriales</taxon>
        <taxon>Herpotrichiellaceae</taxon>
        <taxon>Exophiala</taxon>
    </lineage>
</organism>
<proteinExistence type="predicted"/>
<dbReference type="SUPFAM" id="SSF53474">
    <property type="entry name" value="alpha/beta-Hydrolases"/>
    <property type="match status" value="1"/>
</dbReference>
<dbReference type="HOGENOM" id="CLU_012494_6_4_1"/>
<gene>
    <name evidence="3" type="ORF">PV05_02695</name>
</gene>
<dbReference type="GO" id="GO:0016787">
    <property type="term" value="F:hydrolase activity"/>
    <property type="evidence" value="ECO:0007669"/>
    <property type="project" value="UniProtKB-KW"/>
</dbReference>
<dbReference type="STRING" id="348802.A0A0D2ER21"/>
<dbReference type="PANTHER" id="PTHR48081:SF8">
    <property type="entry name" value="ALPHA_BETA HYDROLASE FOLD-3 DOMAIN-CONTAINING PROTEIN-RELATED"/>
    <property type="match status" value="1"/>
</dbReference>
<evidence type="ECO:0000256" key="1">
    <source>
        <dbReference type="ARBA" id="ARBA00022801"/>
    </source>
</evidence>
<dbReference type="PANTHER" id="PTHR48081">
    <property type="entry name" value="AB HYDROLASE SUPERFAMILY PROTEIN C4A8.06C"/>
    <property type="match status" value="1"/>
</dbReference>
<accession>A0A0D2ER21</accession>
<dbReference type="InterPro" id="IPR029058">
    <property type="entry name" value="AB_hydrolase_fold"/>
</dbReference>
<dbReference type="Proteomes" id="UP000054342">
    <property type="component" value="Unassembled WGS sequence"/>
</dbReference>
<dbReference type="RefSeq" id="XP_013318732.1">
    <property type="nucleotide sequence ID" value="XM_013463278.1"/>
</dbReference>
<name>A0A0D2ER21_9EURO</name>
<dbReference type="InterPro" id="IPR050300">
    <property type="entry name" value="GDXG_lipolytic_enzyme"/>
</dbReference>
<dbReference type="OrthoDB" id="408631at2759"/>
<keyword evidence="4" id="KW-1185">Reference proteome</keyword>
<reference evidence="3 4" key="1">
    <citation type="submission" date="2015-01" db="EMBL/GenBank/DDBJ databases">
        <title>The Genome Sequence of Exophiala xenobiotica CBS118157.</title>
        <authorList>
            <consortium name="The Broad Institute Genomics Platform"/>
            <person name="Cuomo C."/>
            <person name="de Hoog S."/>
            <person name="Gorbushina A."/>
            <person name="Stielow B."/>
            <person name="Teixiera M."/>
            <person name="Abouelleil A."/>
            <person name="Chapman S.B."/>
            <person name="Priest M."/>
            <person name="Young S.K."/>
            <person name="Wortman J."/>
            <person name="Nusbaum C."/>
            <person name="Birren B."/>
        </authorList>
    </citation>
    <scope>NUCLEOTIDE SEQUENCE [LARGE SCALE GENOMIC DNA]</scope>
    <source>
        <strain evidence="3 4">CBS 118157</strain>
    </source>
</reference>
<dbReference type="GeneID" id="25324603"/>
<keyword evidence="1" id="KW-0378">Hydrolase</keyword>
<sequence length="344" mass="37855">MAQLPIDLAETPAGTDVHGMRRWVQELFLSEAYAKEKARFHVRRRRSVTEISRSIVSVPRFDGSNESFDLWIYEPQNKEADPEAKSRPEILMLHGGGWIHGTPIGDELFAEIFASELGAVVIGVDYRLAPEHPFPAPLEDCVRALEWLSKNAEEYKVDITRVGLWGASAGGNLAAACALKYVAATPPTEQCTIRLVSLVVPATAHPKAEALFDQQRVSKKSCNEELFANVPPFPESVSREIATLYELYLGDKTDPCNPFASPLASNPTPEHPPTLVTIAACDFLRPQGLKYAQLLRSSGVQVDEDVLRGVPHGFTFALNAALVKSWFERQIDAFASVFDVGDAP</sequence>
<dbReference type="EMBL" id="KN847318">
    <property type="protein sequence ID" value="KIW58148.1"/>
    <property type="molecule type" value="Genomic_DNA"/>
</dbReference>
<evidence type="ECO:0000313" key="3">
    <source>
        <dbReference type="EMBL" id="KIW58148.1"/>
    </source>
</evidence>
<dbReference type="InterPro" id="IPR013094">
    <property type="entry name" value="AB_hydrolase_3"/>
</dbReference>
<evidence type="ECO:0000313" key="4">
    <source>
        <dbReference type="Proteomes" id="UP000054342"/>
    </source>
</evidence>
<protein>
    <recommendedName>
        <fullName evidence="2">Alpha/beta hydrolase fold-3 domain-containing protein</fullName>
    </recommendedName>
</protein>
<feature type="domain" description="Alpha/beta hydrolase fold-3" evidence="2">
    <location>
        <begin position="90"/>
        <end position="315"/>
    </location>
</feature>
<evidence type="ECO:0000259" key="2">
    <source>
        <dbReference type="Pfam" id="PF07859"/>
    </source>
</evidence>
<dbReference type="Gene3D" id="3.40.50.1820">
    <property type="entry name" value="alpha/beta hydrolase"/>
    <property type="match status" value="1"/>
</dbReference>